<organism evidence="5 6">
    <name type="scientific">Colocasia esculenta</name>
    <name type="common">Wild taro</name>
    <name type="synonym">Arum esculentum</name>
    <dbReference type="NCBI Taxonomy" id="4460"/>
    <lineage>
        <taxon>Eukaryota</taxon>
        <taxon>Viridiplantae</taxon>
        <taxon>Streptophyta</taxon>
        <taxon>Embryophyta</taxon>
        <taxon>Tracheophyta</taxon>
        <taxon>Spermatophyta</taxon>
        <taxon>Magnoliopsida</taxon>
        <taxon>Liliopsida</taxon>
        <taxon>Araceae</taxon>
        <taxon>Aroideae</taxon>
        <taxon>Colocasieae</taxon>
        <taxon>Colocasia</taxon>
    </lineage>
</organism>
<accession>A0A843WSE0</accession>
<evidence type="ECO:0000256" key="4">
    <source>
        <dbReference type="SAM" id="MobiDB-lite"/>
    </source>
</evidence>
<feature type="region of interest" description="Disordered" evidence="4">
    <location>
        <begin position="61"/>
        <end position="80"/>
    </location>
</feature>
<feature type="compositionally biased region" description="Basic and acidic residues" evidence="4">
    <location>
        <begin position="61"/>
        <end position="78"/>
    </location>
</feature>
<dbReference type="OrthoDB" id="3399at2759"/>
<evidence type="ECO:0000256" key="2">
    <source>
        <dbReference type="ARBA" id="ARBA00022737"/>
    </source>
</evidence>
<dbReference type="Proteomes" id="UP000652761">
    <property type="component" value="Unassembled WGS sequence"/>
</dbReference>
<feature type="repeat" description="PPR" evidence="3">
    <location>
        <begin position="348"/>
        <end position="378"/>
    </location>
</feature>
<dbReference type="Pfam" id="PF01535">
    <property type="entry name" value="PPR"/>
    <property type="match status" value="2"/>
</dbReference>
<dbReference type="GO" id="GO:0005739">
    <property type="term" value="C:mitochondrion"/>
    <property type="evidence" value="ECO:0007669"/>
    <property type="project" value="TreeGrafter"/>
</dbReference>
<evidence type="ECO:0000313" key="5">
    <source>
        <dbReference type="EMBL" id="MQM10656.1"/>
    </source>
</evidence>
<keyword evidence="2" id="KW-0677">Repeat</keyword>
<gene>
    <name evidence="5" type="ORF">Taro_043551</name>
</gene>
<comment type="similarity">
    <text evidence="1">Belongs to the PPR family. P subfamily.</text>
</comment>
<dbReference type="GO" id="GO:0003729">
    <property type="term" value="F:mRNA binding"/>
    <property type="evidence" value="ECO:0007669"/>
    <property type="project" value="TreeGrafter"/>
</dbReference>
<dbReference type="Gene3D" id="1.25.40.10">
    <property type="entry name" value="Tetratricopeptide repeat domain"/>
    <property type="match status" value="3"/>
</dbReference>
<dbReference type="Pfam" id="PF12854">
    <property type="entry name" value="PPR_1"/>
    <property type="match status" value="1"/>
</dbReference>
<dbReference type="InterPro" id="IPR002885">
    <property type="entry name" value="PPR_rpt"/>
</dbReference>
<dbReference type="PROSITE" id="PS51375">
    <property type="entry name" value="PPR"/>
    <property type="match status" value="3"/>
</dbReference>
<dbReference type="PANTHER" id="PTHR47938">
    <property type="entry name" value="RESPIRATORY COMPLEX I CHAPERONE (CIA84), PUTATIVE (AFU_ORTHOLOGUE AFUA_2G06020)-RELATED"/>
    <property type="match status" value="1"/>
</dbReference>
<proteinExistence type="inferred from homology"/>
<dbReference type="PANTHER" id="PTHR47938:SF9">
    <property type="entry name" value="OS10G0422300 PROTEIN"/>
    <property type="match status" value="1"/>
</dbReference>
<sequence length="548" mass="60904">MLGELDVDDTGTVAAAAAVRAAAMEALARRLLRMPSPRFPLRPPHHILSLRRHGLHYEHVKQRPQEHPHHDQPSHPDTSDNWLLQRVVDIVVSGVGGLDEMESALDQLPSSVSSELVAHVFGSSTDGGIGDTRRLLRFFSWSWRKAGGENTHGDSQGKIFSRAIRTFADRSDATALGILVADLQRERCEMDLDTFICAAESLIKSGRVDDAVRLFRMLENDTQQQEQRDGASGSGSGRVVAIVHALCARGHARKAEGVVWHHRDKLGPAEKPSVYLSILHGWCVRRNARDARRVLGEMKSAGILPGLASYNTFLGCLCERNLKFNPSALIPEGFSVIAEMKTAGVLPTSVSFNILLSFLVRARRVKEAFKVLHSMRVREAGRPAPDWVSYYLVARVLYLTGRFIRGNRVIRQMLEDGVVPEARFFRSLIGLLCGVENVDIALEVFDYMKKSCGHDCGPAYDLLITKLCKNGKFDVGRRLWDEAVERGILLGCSGDLLDPSKTQVFQPTKNVESLYADGANSLLKKKKKKKGVIRVNTKKRRKKRSCST</sequence>
<reference evidence="5" key="1">
    <citation type="submission" date="2017-07" db="EMBL/GenBank/DDBJ databases">
        <title>Taro Niue Genome Assembly and Annotation.</title>
        <authorList>
            <person name="Atibalentja N."/>
            <person name="Keating K."/>
            <person name="Fields C.J."/>
        </authorList>
    </citation>
    <scope>NUCLEOTIDE SEQUENCE</scope>
    <source>
        <strain evidence="5">Niue_2</strain>
        <tissue evidence="5">Leaf</tissue>
    </source>
</reference>
<protein>
    <recommendedName>
        <fullName evidence="7">Pentatricopeptide repeat-containing protein</fullName>
    </recommendedName>
</protein>
<dbReference type="InterPro" id="IPR011990">
    <property type="entry name" value="TPR-like_helical_dom_sf"/>
</dbReference>
<keyword evidence="6" id="KW-1185">Reference proteome</keyword>
<evidence type="ECO:0008006" key="7">
    <source>
        <dbReference type="Google" id="ProtNLM"/>
    </source>
</evidence>
<dbReference type="NCBIfam" id="TIGR00756">
    <property type="entry name" value="PPR"/>
    <property type="match status" value="3"/>
</dbReference>
<feature type="region of interest" description="Disordered" evidence="4">
    <location>
        <begin position="527"/>
        <end position="548"/>
    </location>
</feature>
<dbReference type="Pfam" id="PF13812">
    <property type="entry name" value="PPR_3"/>
    <property type="match status" value="1"/>
</dbReference>
<evidence type="ECO:0000256" key="3">
    <source>
        <dbReference type="PROSITE-ProRule" id="PRU00708"/>
    </source>
</evidence>
<dbReference type="AlphaFoldDB" id="A0A843WSE0"/>
<feature type="repeat" description="PPR" evidence="3">
    <location>
        <begin position="271"/>
        <end position="305"/>
    </location>
</feature>
<feature type="repeat" description="PPR" evidence="3">
    <location>
        <begin position="456"/>
        <end position="490"/>
    </location>
</feature>
<evidence type="ECO:0000256" key="1">
    <source>
        <dbReference type="ARBA" id="ARBA00007626"/>
    </source>
</evidence>
<dbReference type="EMBL" id="NMUH01004736">
    <property type="protein sequence ID" value="MQM10656.1"/>
    <property type="molecule type" value="Genomic_DNA"/>
</dbReference>
<name>A0A843WSE0_COLES</name>
<comment type="caution">
    <text evidence="5">The sequence shown here is derived from an EMBL/GenBank/DDBJ whole genome shotgun (WGS) entry which is preliminary data.</text>
</comment>
<evidence type="ECO:0000313" key="6">
    <source>
        <dbReference type="Proteomes" id="UP000652761"/>
    </source>
</evidence>